<evidence type="ECO:0000313" key="3">
    <source>
        <dbReference type="Proteomes" id="UP000623967"/>
    </source>
</evidence>
<feature type="transmembrane region" description="Helical" evidence="1">
    <location>
        <begin position="35"/>
        <end position="54"/>
    </location>
</feature>
<dbReference type="Proteomes" id="UP000623967">
    <property type="component" value="Unassembled WGS sequence"/>
</dbReference>
<evidence type="ECO:0000256" key="1">
    <source>
        <dbReference type="SAM" id="Phobius"/>
    </source>
</evidence>
<dbReference type="EMBL" id="JAESWB010000364">
    <property type="protein sequence ID" value="MBL4954763.1"/>
    <property type="molecule type" value="Genomic_DNA"/>
</dbReference>
<protein>
    <submittedName>
        <fullName evidence="2">Uncharacterized protein</fullName>
    </submittedName>
</protein>
<feature type="transmembrane region" description="Helical" evidence="1">
    <location>
        <begin position="66"/>
        <end position="87"/>
    </location>
</feature>
<name>A0ABS1TW28_9BACI</name>
<keyword evidence="1" id="KW-1133">Transmembrane helix</keyword>
<comment type="caution">
    <text evidence="2">The sequence shown here is derived from an EMBL/GenBank/DDBJ whole genome shotgun (WGS) entry which is preliminary data.</text>
</comment>
<proteinExistence type="predicted"/>
<reference evidence="2 3" key="1">
    <citation type="submission" date="2021-01" db="EMBL/GenBank/DDBJ databases">
        <title>Genome public.</title>
        <authorList>
            <person name="Liu C."/>
            <person name="Sun Q."/>
        </authorList>
    </citation>
    <scope>NUCLEOTIDE SEQUENCE [LARGE SCALE GENOMIC DNA]</scope>
    <source>
        <strain evidence="2 3">YIM B02564</strain>
    </source>
</reference>
<gene>
    <name evidence="2" type="ORF">JK635_21630</name>
</gene>
<keyword evidence="1" id="KW-0812">Transmembrane</keyword>
<organism evidence="2 3">
    <name type="scientific">Neobacillus paridis</name>
    <dbReference type="NCBI Taxonomy" id="2803862"/>
    <lineage>
        <taxon>Bacteria</taxon>
        <taxon>Bacillati</taxon>
        <taxon>Bacillota</taxon>
        <taxon>Bacilli</taxon>
        <taxon>Bacillales</taxon>
        <taxon>Bacillaceae</taxon>
        <taxon>Neobacillus</taxon>
    </lineage>
</organism>
<sequence length="94" mass="10478">MLTIAMASLELADTLIEEEFNREARMSHPARIRRVLSRFLVVVVISLAIESLVATFKFVHDDPTQLLKAASIGFAAATLLAAWAFFIKFNKPSE</sequence>
<keyword evidence="1" id="KW-0472">Membrane</keyword>
<keyword evidence="3" id="KW-1185">Reference proteome</keyword>
<evidence type="ECO:0000313" key="2">
    <source>
        <dbReference type="EMBL" id="MBL4954763.1"/>
    </source>
</evidence>
<accession>A0ABS1TW28</accession>